<dbReference type="AlphaFoldDB" id="A0A9W6N9V8"/>
<dbReference type="EMBL" id="BSFM01000004">
    <property type="protein sequence ID" value="GLK82811.1"/>
    <property type="molecule type" value="Genomic_DNA"/>
</dbReference>
<comment type="caution">
    <text evidence="1">The sequence shown here is derived from an EMBL/GenBank/DDBJ whole genome shotgun (WGS) entry which is preliminary data.</text>
</comment>
<evidence type="ECO:0000313" key="1">
    <source>
        <dbReference type="EMBL" id="GLK82811.1"/>
    </source>
</evidence>
<name>A0A9W6N9V8_9HYPH</name>
<organism evidence="1 2">
    <name type="scientific">Ancylobacter defluvii</name>
    <dbReference type="NCBI Taxonomy" id="1282440"/>
    <lineage>
        <taxon>Bacteria</taxon>
        <taxon>Pseudomonadati</taxon>
        <taxon>Pseudomonadota</taxon>
        <taxon>Alphaproteobacteria</taxon>
        <taxon>Hyphomicrobiales</taxon>
        <taxon>Xanthobacteraceae</taxon>
        <taxon>Ancylobacter</taxon>
    </lineage>
</organism>
<evidence type="ECO:0000313" key="2">
    <source>
        <dbReference type="Proteomes" id="UP001143330"/>
    </source>
</evidence>
<sequence>MPLMWLSSPAGEVRSGGGDGVDGAFGTKIISRASGMRVPLNDVAPATFMSSGATNDRQTVD</sequence>
<keyword evidence="2" id="KW-1185">Reference proteome</keyword>
<reference evidence="1" key="1">
    <citation type="journal article" date="2014" name="Int. J. Syst. Evol. Microbiol.">
        <title>Complete genome sequence of Corynebacterium casei LMG S-19264T (=DSM 44701T), isolated from a smear-ripened cheese.</title>
        <authorList>
            <consortium name="US DOE Joint Genome Institute (JGI-PGF)"/>
            <person name="Walter F."/>
            <person name="Albersmeier A."/>
            <person name="Kalinowski J."/>
            <person name="Ruckert C."/>
        </authorList>
    </citation>
    <scope>NUCLEOTIDE SEQUENCE</scope>
    <source>
        <strain evidence="1">VKM B-2789</strain>
    </source>
</reference>
<accession>A0A9W6N9V8</accession>
<protein>
    <submittedName>
        <fullName evidence="1">Uncharacterized protein</fullName>
    </submittedName>
</protein>
<reference evidence="1" key="2">
    <citation type="submission" date="2023-01" db="EMBL/GenBank/DDBJ databases">
        <authorList>
            <person name="Sun Q."/>
            <person name="Evtushenko L."/>
        </authorList>
    </citation>
    <scope>NUCLEOTIDE SEQUENCE</scope>
    <source>
        <strain evidence="1">VKM B-2789</strain>
    </source>
</reference>
<dbReference type="Proteomes" id="UP001143330">
    <property type="component" value="Unassembled WGS sequence"/>
</dbReference>
<gene>
    <name evidence="1" type="ORF">GCM10017653_08800</name>
</gene>
<proteinExistence type="predicted"/>